<dbReference type="AlphaFoldDB" id="A0A0C2NEM0"/>
<dbReference type="EMBL" id="JWZT01000244">
    <property type="protein sequence ID" value="KII74810.1"/>
    <property type="molecule type" value="Genomic_DNA"/>
</dbReference>
<sequence length="136" mass="16403">MGDFIFSEAFVDFIMECFIKWYRSSDLWKQDSPDLFLFVLLCLCLILRGPKHRAICDQYRERMFSFFGPHPKLENRSLLNIISKERPNNSKSSSETFDCPIHQPISYWTKKQQIFDMYHIYQLFRCSLISFVHLDR</sequence>
<protein>
    <submittedName>
        <fullName evidence="1">Uncharacterized protein</fullName>
    </submittedName>
</protein>
<reference evidence="1 2" key="1">
    <citation type="journal article" date="2014" name="Genome Biol. Evol.">
        <title>The genome of the myxosporean Thelohanellus kitauei shows adaptations to nutrient acquisition within its fish host.</title>
        <authorList>
            <person name="Yang Y."/>
            <person name="Xiong J."/>
            <person name="Zhou Z."/>
            <person name="Huo F."/>
            <person name="Miao W."/>
            <person name="Ran C."/>
            <person name="Liu Y."/>
            <person name="Zhang J."/>
            <person name="Feng J."/>
            <person name="Wang M."/>
            <person name="Wang M."/>
            <person name="Wang L."/>
            <person name="Yao B."/>
        </authorList>
    </citation>
    <scope>NUCLEOTIDE SEQUENCE [LARGE SCALE GENOMIC DNA]</scope>
    <source>
        <strain evidence="1">Wuqing</strain>
    </source>
</reference>
<evidence type="ECO:0000313" key="1">
    <source>
        <dbReference type="EMBL" id="KII74810.1"/>
    </source>
</evidence>
<organism evidence="1 2">
    <name type="scientific">Thelohanellus kitauei</name>
    <name type="common">Myxosporean</name>
    <dbReference type="NCBI Taxonomy" id="669202"/>
    <lineage>
        <taxon>Eukaryota</taxon>
        <taxon>Metazoa</taxon>
        <taxon>Cnidaria</taxon>
        <taxon>Myxozoa</taxon>
        <taxon>Myxosporea</taxon>
        <taxon>Bivalvulida</taxon>
        <taxon>Platysporina</taxon>
        <taxon>Myxobolidae</taxon>
        <taxon>Thelohanellus</taxon>
    </lineage>
</organism>
<comment type="caution">
    <text evidence="1">The sequence shown here is derived from an EMBL/GenBank/DDBJ whole genome shotgun (WGS) entry which is preliminary data.</text>
</comment>
<proteinExistence type="predicted"/>
<accession>A0A0C2NEM0</accession>
<evidence type="ECO:0000313" key="2">
    <source>
        <dbReference type="Proteomes" id="UP000031668"/>
    </source>
</evidence>
<dbReference type="Proteomes" id="UP000031668">
    <property type="component" value="Unassembled WGS sequence"/>
</dbReference>
<name>A0A0C2NEM0_THEKT</name>
<gene>
    <name evidence="1" type="ORF">RF11_04913</name>
</gene>
<keyword evidence="2" id="KW-1185">Reference proteome</keyword>